<dbReference type="GO" id="GO:0016020">
    <property type="term" value="C:membrane"/>
    <property type="evidence" value="ECO:0007669"/>
    <property type="project" value="InterPro"/>
</dbReference>
<accession>A0A4V3WEF2</accession>
<dbReference type="RefSeq" id="WP_136371617.1">
    <property type="nucleotide sequence ID" value="NZ_SSOB01000027.1"/>
</dbReference>
<dbReference type="SUPFAM" id="SSF51445">
    <property type="entry name" value="(Trans)glycosidases"/>
    <property type="match status" value="1"/>
</dbReference>
<dbReference type="Proteomes" id="UP000310636">
    <property type="component" value="Unassembled WGS sequence"/>
</dbReference>
<dbReference type="SUPFAM" id="SSF49313">
    <property type="entry name" value="Cadherin-like"/>
    <property type="match status" value="2"/>
</dbReference>
<dbReference type="PANTHER" id="PTHR45713">
    <property type="entry name" value="FTP DOMAIN-CONTAINING PROTEIN"/>
    <property type="match status" value="1"/>
</dbReference>
<protein>
    <recommendedName>
        <fullName evidence="6">F5/8 type C domain-containing protein</fullName>
    </recommendedName>
</protein>
<feature type="domain" description="F5/8 type C" evidence="2">
    <location>
        <begin position="1001"/>
        <end position="1153"/>
    </location>
</feature>
<dbReference type="Gene3D" id="2.60.40.4270">
    <property type="entry name" value="Listeria-Bacteroides repeat domain"/>
    <property type="match status" value="2"/>
</dbReference>
<dbReference type="InterPro" id="IPR013783">
    <property type="entry name" value="Ig-like_fold"/>
</dbReference>
<dbReference type="Pfam" id="PF00754">
    <property type="entry name" value="F5_F8_type_C"/>
    <property type="match status" value="4"/>
</dbReference>
<dbReference type="GO" id="GO:0005509">
    <property type="term" value="F:calcium ion binding"/>
    <property type="evidence" value="ECO:0007669"/>
    <property type="project" value="InterPro"/>
</dbReference>
<dbReference type="OrthoDB" id="9802993at2"/>
<feature type="domain" description="SLH" evidence="3">
    <location>
        <begin position="2085"/>
        <end position="2144"/>
    </location>
</feature>
<feature type="domain" description="F5/8 type C" evidence="2">
    <location>
        <begin position="31"/>
        <end position="180"/>
    </location>
</feature>
<evidence type="ECO:0000313" key="4">
    <source>
        <dbReference type="EMBL" id="THF76090.1"/>
    </source>
</evidence>
<evidence type="ECO:0000256" key="1">
    <source>
        <dbReference type="ARBA" id="ARBA00004196"/>
    </source>
</evidence>
<dbReference type="Gene3D" id="2.60.40.10">
    <property type="entry name" value="Immunoglobulins"/>
    <property type="match status" value="2"/>
</dbReference>
<dbReference type="InterPro" id="IPR013378">
    <property type="entry name" value="InlB-like_B-rpt"/>
</dbReference>
<dbReference type="Gene3D" id="3.20.20.80">
    <property type="entry name" value="Glycosidases"/>
    <property type="match status" value="1"/>
</dbReference>
<dbReference type="InterPro" id="IPR017853">
    <property type="entry name" value="GH"/>
</dbReference>
<dbReference type="PROSITE" id="PS51272">
    <property type="entry name" value="SLH"/>
    <property type="match status" value="3"/>
</dbReference>
<dbReference type="InterPro" id="IPR051941">
    <property type="entry name" value="BG_Antigen-Binding_Lectin"/>
</dbReference>
<proteinExistence type="predicted"/>
<name>A0A4V3WEF2_9BACL</name>
<dbReference type="InterPro" id="IPR001119">
    <property type="entry name" value="SLH_dom"/>
</dbReference>
<dbReference type="SUPFAM" id="SSF49785">
    <property type="entry name" value="Galactose-binding domain-like"/>
    <property type="match status" value="4"/>
</dbReference>
<dbReference type="EMBL" id="SSOB01000027">
    <property type="protein sequence ID" value="THF76090.1"/>
    <property type="molecule type" value="Genomic_DNA"/>
</dbReference>
<dbReference type="Gene3D" id="2.60.120.260">
    <property type="entry name" value="Galactose-binding domain-like"/>
    <property type="match status" value="4"/>
</dbReference>
<dbReference type="GO" id="GO:0030313">
    <property type="term" value="C:cell envelope"/>
    <property type="evidence" value="ECO:0007669"/>
    <property type="project" value="UniProtKB-SubCell"/>
</dbReference>
<dbReference type="Pfam" id="PF09479">
    <property type="entry name" value="Flg_new"/>
    <property type="match status" value="2"/>
</dbReference>
<dbReference type="InterPro" id="IPR000421">
    <property type="entry name" value="FA58C"/>
</dbReference>
<keyword evidence="5" id="KW-1185">Reference proteome</keyword>
<dbReference type="InterPro" id="IPR008979">
    <property type="entry name" value="Galactose-bd-like_sf"/>
</dbReference>
<dbReference type="Pfam" id="PF00395">
    <property type="entry name" value="SLH"/>
    <property type="match status" value="3"/>
</dbReference>
<gene>
    <name evidence="4" type="ORF">E6C55_20155</name>
</gene>
<dbReference type="Pfam" id="PF05345">
    <property type="entry name" value="He_PIG"/>
    <property type="match status" value="2"/>
</dbReference>
<dbReference type="PROSITE" id="PS50022">
    <property type="entry name" value="FA58C_3"/>
    <property type="match status" value="4"/>
</dbReference>
<evidence type="ECO:0008006" key="6">
    <source>
        <dbReference type="Google" id="ProtNLM"/>
    </source>
</evidence>
<feature type="domain" description="F5/8 type C" evidence="2">
    <location>
        <begin position="1482"/>
        <end position="1637"/>
    </location>
</feature>
<feature type="domain" description="SLH" evidence="3">
    <location>
        <begin position="2021"/>
        <end position="2084"/>
    </location>
</feature>
<feature type="domain" description="SLH" evidence="3">
    <location>
        <begin position="1953"/>
        <end position="2020"/>
    </location>
</feature>
<dbReference type="InterPro" id="IPR042229">
    <property type="entry name" value="Listeria/Bacterioides_rpt_sf"/>
</dbReference>
<comment type="caution">
    <text evidence="4">The sequence shown here is derived from an EMBL/GenBank/DDBJ whole genome shotgun (WGS) entry which is preliminary data.</text>
</comment>
<evidence type="ECO:0000259" key="3">
    <source>
        <dbReference type="PROSITE" id="PS51272"/>
    </source>
</evidence>
<organism evidence="4 5">
    <name type="scientific">Cohnella fermenti</name>
    <dbReference type="NCBI Taxonomy" id="2565925"/>
    <lineage>
        <taxon>Bacteria</taxon>
        <taxon>Bacillati</taxon>
        <taxon>Bacillota</taxon>
        <taxon>Bacilli</taxon>
        <taxon>Bacillales</taxon>
        <taxon>Paenibacillaceae</taxon>
        <taxon>Cohnella</taxon>
    </lineage>
</organism>
<comment type="subcellular location">
    <subcellularLocation>
        <location evidence="1">Cell envelope</location>
    </subcellularLocation>
</comment>
<feature type="domain" description="F5/8 type C" evidence="2">
    <location>
        <begin position="1236"/>
        <end position="1396"/>
    </location>
</feature>
<reference evidence="4 5" key="1">
    <citation type="submission" date="2019-04" db="EMBL/GenBank/DDBJ databases">
        <title>Cohnella sp. nov. isolated from preserved vegetables.</title>
        <authorList>
            <person name="Lin S.-Y."/>
            <person name="Hung M.-H."/>
            <person name="Young C.-C."/>
        </authorList>
    </citation>
    <scope>NUCLEOTIDE SEQUENCE [LARGE SCALE GENOMIC DNA]</scope>
    <source>
        <strain evidence="4 5">CC-MHH1044</strain>
    </source>
</reference>
<sequence length="2185" mass="234155">MQGVFRSRWLISMVIAAVMAGSFSFPFGKVEAAESVNLVNESIEVTTSSSVEAWGFSRASLLKENKIQPGWSSSSSLYENHTEWFSVDLEALHTLDRIELFPRNDDGNIGEGFPIDFTIQVSTNALEWTTVRTVTGYEKPDGAARSFAFDDIAARYVKVEATNLRTVEGSYRMQLRLFKAYGDPTPIADSEPPLTTVLDTARLAETGSPTLQQPNVTVEWEGLYRQQWMFYDLFGRKSILDTPTYMLGNWTPQSTGEYRFALIAAVSASDHPDDPAYVTYYETVTRDSADSIVSDEPGAASEQDIRYRMEIDDVATIDGVLTAPAERGTGEPLTLAFRTDYLKLMSNLDAPLDGSYVNTLYVGVAREGDPNYEALIPLVAIEHYEPEGVNLRLASPIVGGVYTDREQAELTLNVFNTGAAAAPVAVEYTITPIGGTESVEQGQILNELVPARSERTVRLAPGALPNGVYTVAVQAGGASAQTRLAIVPEQDVNDVADSGITFGMNTFWRQITWQAYQIPLTAKAGMKWIRPWLDGENIWAVQEPEAGVYNWEPLDKTLAMLEPYGIGYFDIMAFAPDWAKRSTGWAPRPDSMDNFAEYVEAFFDRYKNAIPYVSAWNEPNGPEFWDTTQTSMESLPEYVDMVNLIETAASNAGGTIKLVGPSLGAPVNDDASDYWGPFPEWFEEFGGTGSFGKFDTIDIHPYDQRRLGIGPEKSLSSGAYEEQLDRLWQIVQSSPGGAGKKLAITETAYPAIDDADYAANELLQAQLMQRQYLMSAGSGKVDKVFWFAMIDPLSNQADAQAVDASYGMFYNGYVPKLVYAAQAGMASILNNATGLGRIRTEPGTWGYAFTKGSQSIIALWRETNAAPMDINFPTQAESVQVLDMFGNAENVAVNGNAVSVHLTQSPIYIVADNGAGALNVSEAGLADGTAGSAYSTVLHATGGVLPYSWSAEDLPAGLSIHSVTGEVYGVPEAAGVSTVHVAVTDSVNATASRDVTITVRDQGESVNLAEGKAVDASSSVEGWGFSKEAAVDGQTTGNGWSSDSELGENHTEWLSVDLGAEYAIDRVDLYPRNGSDEEVGQGFPIDFTIQVSTDAVHWTTVASRTEFARPGAGAQSFAFDEARARYVKVEGTNLMSVDGSYRMQLAELQAFGNPDSSSPLGIWNGYLNAGMVAVDYRDNLYATGGLKPYTWSADGLPAGLTIDPAVGELRGMPEASAAGTAIVRVSVTDSSGATASRELPLTINAAIFANQALNKTVTASSSVEGWGFSKDAAVDGTTTGNGWSSDSELGESHTEWLSVDLGSDYMLDRVDLYPRNGNADDVGKGFPVDFAIQVSTDSVHWTTVASRTDVARPGAGAQSFAFDETRARYVKVEGTKLTSVDGAYRMQLAELQAFGYAAPPSAAAYRVSYDGNGHTGGSAPADGNVYESGSNATVLGNDGNLARTGYEFAGWNTAPDGSGTGYTPGDMIVVASSSIVLYAQWIAAPDAVFVNQALNKTVTASSSVEGWGFSKEAAVDGQTAGNGWSSDSELGESHTEWLSVDLGADYMIDRVDLYPRNGNEDDVGKGFPVDFTIQVSTDAIHWATVASRTEFARPGAGAQSFAFDETRARYVKVEGTRLMSVDGSYRMQLAELQAFGYAAPPLAAAYRVSYDGNGHTGGSAPTDGNVYESGLSVIVLGNDGNLARTGCEFAGWNTAPDGSGTDYAAGETLVMGASAVTLYAKWTAVDSTAPGNAAANTASPGQVREAVVSFGADNGMAVPIRIVRTVTASGGKVDAVELDAAMAEAIVSGAISAEQSKAVILLDDLPNDKADEYTLSVPLAVARLLSDRRIVLEVRTGDVTVTLPQNVAANLGDKADGLKVRIVPIRSDKEQAEAKRRALDSSAVKAAEEYGEAQAVGLPVIVETNYSGLPTKLMFPIDTSERKDDLASLAVFIEHSDGEEVLQQADIRYDDKGEPVGVEIEVDKFSTFTVLRLAEPEIREYRRYINGFEDGTFRPSKPVTRAELAAMVARNMPDPSDVRSAQTILADVASDHWAADSINRVYAAGIMTGSGNGQFRPDETVTRAELAAVLARWNTLDAAAGGESAFADVKLSWAAEAIAAVQAQGWMRGYPDGTFRPDNGLTRAEAVRALNAALGREPFAGAEPVLWTDVPTDYWAWADIMSASRDYRIPIPIPNPVKGDGRESQ</sequence>
<evidence type="ECO:0000313" key="5">
    <source>
        <dbReference type="Proteomes" id="UP000310636"/>
    </source>
</evidence>
<dbReference type="InterPro" id="IPR015919">
    <property type="entry name" value="Cadherin-like_sf"/>
</dbReference>
<dbReference type="PANTHER" id="PTHR45713:SF6">
    <property type="entry name" value="F5_8 TYPE C DOMAIN-CONTAINING PROTEIN"/>
    <property type="match status" value="1"/>
</dbReference>
<evidence type="ECO:0000259" key="2">
    <source>
        <dbReference type="PROSITE" id="PS50022"/>
    </source>
</evidence>